<name>A0A059MM59_9NOCA</name>
<dbReference type="RefSeq" id="WP_029545221.1">
    <property type="nucleotide sequence ID" value="NZ_BAAAYP010000009.1"/>
</dbReference>
<dbReference type="InterPro" id="IPR002937">
    <property type="entry name" value="Amino_oxidase"/>
</dbReference>
<organism evidence="6 8">
    <name type="scientific">Rhodococcus aetherivorans</name>
    <dbReference type="NCBI Taxonomy" id="191292"/>
    <lineage>
        <taxon>Bacteria</taxon>
        <taxon>Bacillati</taxon>
        <taxon>Actinomycetota</taxon>
        <taxon>Actinomycetes</taxon>
        <taxon>Mycobacteriales</taxon>
        <taxon>Nocardiaceae</taxon>
        <taxon>Rhodococcus</taxon>
    </lineage>
</organism>
<dbReference type="Gene3D" id="3.50.50.60">
    <property type="entry name" value="FAD/NAD(P)-binding domain"/>
    <property type="match status" value="2"/>
</dbReference>
<dbReference type="GeneID" id="83620565"/>
<keyword evidence="7" id="KW-1185">Reference proteome</keyword>
<gene>
    <name evidence="6" type="ORF">OCS65_09070</name>
    <name evidence="5" type="ORF">RAJCM14343_5602</name>
</gene>
<sequence length="531" mass="56352">MSTETVDAVVVGAGQNGLTAAAVLADAGWDVLVLEEQHEIGGAVRTAELHPGFRMDLFSAFYPLAAASPAFRALDLASHGLRLRRAPRVYGHAAGPDDEDAAVVYPDVTETAAELERRHPGDGTTWIRLAEQWKGIREPFLSTLFEPFPPVRGPAGLIRRLGTADALRFMRMLALPARRMAQELFGGEHARLLLLGNAMHADTPVDSAGSGIMGYVLTMLAQDVGYPVPEGGAGELAAALARRGERSGARILCGRKVTGIEVGGGVATEVRTEQGERFRVRRAVLADVSAPALFGSLLPADAVPAAVRDDLRRFEWDTPVVKVNYAFDRPIPWRSPALATAGTVHLGADADGLVHWSADLATGRVPEHPFIIFGQMTTTDPARSPEGTESAWAYTHLPRGVADDASAEELARRVDAELEAHAPGVLSSVVHRSVQRPRDLEAANANLVGGAVNGGTAQIHQQLVFRPLPGFGGPRTPVEGVYLAGSSTHPGGGVHGMCGWNAARAALRDHGVGGRVRRRLNGAISDVLMRS</sequence>
<dbReference type="GO" id="GO:0016491">
    <property type="term" value="F:oxidoreductase activity"/>
    <property type="evidence" value="ECO:0007669"/>
    <property type="project" value="InterPro"/>
</dbReference>
<dbReference type="InterPro" id="IPR036188">
    <property type="entry name" value="FAD/NAD-bd_sf"/>
</dbReference>
<evidence type="ECO:0000256" key="3">
    <source>
        <dbReference type="ARBA" id="ARBA00040298"/>
    </source>
</evidence>
<evidence type="ECO:0000313" key="7">
    <source>
        <dbReference type="Proteomes" id="UP000325466"/>
    </source>
</evidence>
<feature type="domain" description="Amine oxidase" evidence="4">
    <location>
        <begin position="17"/>
        <end position="504"/>
    </location>
</feature>
<accession>A0A059MM59</accession>
<reference evidence="5 7" key="1">
    <citation type="journal article" date="2018" name="Biodegradation">
        <title>1,4-Dioxane degradation characteristics of Rhodococcus aetherivorans JCM 14343.</title>
        <authorList>
            <person name="Inoue D."/>
            <person name="Tsunoda T."/>
            <person name="Yamamoto N."/>
            <person name="Ike M."/>
            <person name="Sei K."/>
        </authorList>
    </citation>
    <scope>NUCLEOTIDE SEQUENCE [LARGE SCALE GENOMIC DNA]</scope>
    <source>
        <strain evidence="5 7">JCM 14343</strain>
    </source>
</reference>
<dbReference type="PANTHER" id="PTHR10668:SF105">
    <property type="entry name" value="DEHYDROGENASE-RELATED"/>
    <property type="match status" value="1"/>
</dbReference>
<reference evidence="5" key="2">
    <citation type="submission" date="2019-10" db="EMBL/GenBank/DDBJ databases">
        <title>Draft genome sequence of Rhodococcus aetherivorans JCM 14343.</title>
        <authorList>
            <person name="Inoue D."/>
            <person name="Nakazawa M."/>
            <person name="Yamamoto N."/>
            <person name="Sei K."/>
            <person name="Ike M."/>
        </authorList>
    </citation>
    <scope>NUCLEOTIDE SEQUENCE</scope>
    <source>
        <strain evidence="5">JCM 14343</strain>
    </source>
</reference>
<evidence type="ECO:0000256" key="2">
    <source>
        <dbReference type="ARBA" id="ARBA00038825"/>
    </source>
</evidence>
<dbReference type="Pfam" id="PF01593">
    <property type="entry name" value="Amino_oxidase"/>
    <property type="match status" value="1"/>
</dbReference>
<dbReference type="PANTHER" id="PTHR10668">
    <property type="entry name" value="PHYTOENE DEHYDROGENASE"/>
    <property type="match status" value="1"/>
</dbReference>
<protein>
    <recommendedName>
        <fullName evidence="3">Pyridine nucleotide-disulfide oxidoreductase domain-containing protein 2</fullName>
    </recommendedName>
</protein>
<accession>A0A0F6VL76</accession>
<dbReference type="EMBL" id="BLAH01000197">
    <property type="protein sequence ID" value="GES40319.1"/>
    <property type="molecule type" value="Genomic_DNA"/>
</dbReference>
<proteinExistence type="predicted"/>
<dbReference type="Proteomes" id="UP000325466">
    <property type="component" value="Unassembled WGS sequence"/>
</dbReference>
<evidence type="ECO:0000313" key="8">
    <source>
        <dbReference type="Proteomes" id="UP001163947"/>
    </source>
</evidence>
<reference evidence="6" key="3">
    <citation type="submission" date="2022-09" db="EMBL/GenBank/DDBJ databases">
        <title>The genome sequence of Rhodococcus aetherivorans N1.</title>
        <authorList>
            <person name="Jiang W."/>
        </authorList>
    </citation>
    <scope>NUCLEOTIDE SEQUENCE</scope>
    <source>
        <strain evidence="6">N1</strain>
    </source>
</reference>
<dbReference type="Gene3D" id="3.90.660.50">
    <property type="match status" value="1"/>
</dbReference>
<dbReference type="AlphaFoldDB" id="A0A059MM59"/>
<evidence type="ECO:0000256" key="1">
    <source>
        <dbReference type="ARBA" id="ARBA00037217"/>
    </source>
</evidence>
<comment type="subunit">
    <text evidence="2">Interacts with COX5B; this interaction may contribute to localize PYROXD2 to the inner face of the inner mitochondrial membrane.</text>
</comment>
<evidence type="ECO:0000259" key="4">
    <source>
        <dbReference type="Pfam" id="PF01593"/>
    </source>
</evidence>
<dbReference type="KEGG" id="rav:AAT18_19650"/>
<dbReference type="SUPFAM" id="SSF51905">
    <property type="entry name" value="FAD/NAD(P)-binding domain"/>
    <property type="match status" value="1"/>
</dbReference>
<comment type="function">
    <text evidence="1">Probable oxidoreductase that may play a role as regulator of mitochondrial function.</text>
</comment>
<evidence type="ECO:0000313" key="6">
    <source>
        <dbReference type="EMBL" id="UYF95888.1"/>
    </source>
</evidence>
<evidence type="ECO:0000313" key="5">
    <source>
        <dbReference type="EMBL" id="GES40319.1"/>
    </source>
</evidence>
<dbReference type="EMBL" id="CP106982">
    <property type="protein sequence ID" value="UYF95888.1"/>
    <property type="molecule type" value="Genomic_DNA"/>
</dbReference>
<dbReference type="Proteomes" id="UP001163947">
    <property type="component" value="Chromosome"/>
</dbReference>